<name>A0ABT9E2G2_9PROT</name>
<comment type="caution">
    <text evidence="2">The sequence shown here is derived from an EMBL/GenBank/DDBJ whole genome shotgun (WGS) entry which is preliminary data.</text>
</comment>
<evidence type="ECO:0008006" key="4">
    <source>
        <dbReference type="Google" id="ProtNLM"/>
    </source>
</evidence>
<feature type="compositionally biased region" description="Low complexity" evidence="1">
    <location>
        <begin position="63"/>
        <end position="78"/>
    </location>
</feature>
<gene>
    <name evidence="2" type="ORF">Q7A36_18165</name>
</gene>
<protein>
    <recommendedName>
        <fullName evidence="4">Phasin domain-containing protein</fullName>
    </recommendedName>
</protein>
<feature type="compositionally biased region" description="Low complexity" evidence="1">
    <location>
        <begin position="20"/>
        <end position="36"/>
    </location>
</feature>
<evidence type="ECO:0000313" key="2">
    <source>
        <dbReference type="EMBL" id="MDO9710285.1"/>
    </source>
</evidence>
<feature type="region of interest" description="Disordered" evidence="1">
    <location>
        <begin position="1"/>
        <end position="82"/>
    </location>
</feature>
<proteinExistence type="predicted"/>
<dbReference type="RefSeq" id="WP_305105143.1">
    <property type="nucleotide sequence ID" value="NZ_JAUTWS010000016.1"/>
</dbReference>
<evidence type="ECO:0000256" key="1">
    <source>
        <dbReference type="SAM" id="MobiDB-lite"/>
    </source>
</evidence>
<organism evidence="2 3">
    <name type="scientific">Paracraurococcus lichenis</name>
    <dbReference type="NCBI Taxonomy" id="3064888"/>
    <lineage>
        <taxon>Bacteria</taxon>
        <taxon>Pseudomonadati</taxon>
        <taxon>Pseudomonadota</taxon>
        <taxon>Alphaproteobacteria</taxon>
        <taxon>Acetobacterales</taxon>
        <taxon>Roseomonadaceae</taxon>
        <taxon>Paracraurococcus</taxon>
    </lineage>
</organism>
<evidence type="ECO:0000313" key="3">
    <source>
        <dbReference type="Proteomes" id="UP001243009"/>
    </source>
</evidence>
<sequence>MADGNNGPNDRTPTAEVVRRGNAAARGAAEAMREGASVAEEATRPARQAGAEVARRGLETTRQAGEAAAGMAAQGTAETLRRTEEMEGQARQGLEAMWRMFPAPMPGAGGMPDFSQMVSEMVRTNLRIGQELFRLANPAAMIEFQQRMLRSYLDALQASQSMLLGTARRTTEEMEREIGPGR</sequence>
<keyword evidence="3" id="KW-1185">Reference proteome</keyword>
<reference evidence="2 3" key="1">
    <citation type="submission" date="2023-08" db="EMBL/GenBank/DDBJ databases">
        <title>The draft genome sequence of Paracraurococcus sp. LOR1-02.</title>
        <authorList>
            <person name="Kingkaew E."/>
            <person name="Tanasupawat S."/>
        </authorList>
    </citation>
    <scope>NUCLEOTIDE SEQUENCE [LARGE SCALE GENOMIC DNA]</scope>
    <source>
        <strain evidence="2 3">LOR1-02</strain>
    </source>
</reference>
<accession>A0ABT9E2G2</accession>
<dbReference type="EMBL" id="JAUTWS010000016">
    <property type="protein sequence ID" value="MDO9710285.1"/>
    <property type="molecule type" value="Genomic_DNA"/>
</dbReference>
<feature type="compositionally biased region" description="Polar residues" evidence="1">
    <location>
        <begin position="1"/>
        <end position="12"/>
    </location>
</feature>
<dbReference type="Proteomes" id="UP001243009">
    <property type="component" value="Unassembled WGS sequence"/>
</dbReference>